<reference evidence="1 2" key="1">
    <citation type="submission" date="2018-06" db="EMBL/GenBank/DDBJ databases">
        <authorList>
            <consortium name="Pathogen Informatics"/>
            <person name="Doyle S."/>
        </authorList>
    </citation>
    <scope>NUCLEOTIDE SEQUENCE [LARGE SCALE GENOMIC DNA]</scope>
    <source>
        <strain evidence="1 2">NCTC12123</strain>
    </source>
</reference>
<evidence type="ECO:0000313" key="1">
    <source>
        <dbReference type="EMBL" id="STD18884.1"/>
    </source>
</evidence>
<organism evidence="1 2">
    <name type="scientific">Enterobacter asburiae</name>
    <dbReference type="NCBI Taxonomy" id="61645"/>
    <lineage>
        <taxon>Bacteria</taxon>
        <taxon>Pseudomonadati</taxon>
        <taxon>Pseudomonadota</taxon>
        <taxon>Gammaproteobacteria</taxon>
        <taxon>Enterobacterales</taxon>
        <taxon>Enterobacteriaceae</taxon>
        <taxon>Enterobacter</taxon>
        <taxon>Enterobacter cloacae complex</taxon>
    </lineage>
</organism>
<name>A0A376F3K6_ENTAS</name>
<protein>
    <submittedName>
        <fullName evidence="1">Uncharacterized protein</fullName>
    </submittedName>
</protein>
<proteinExistence type="predicted"/>
<evidence type="ECO:0000313" key="2">
    <source>
        <dbReference type="Proteomes" id="UP000255163"/>
    </source>
</evidence>
<gene>
    <name evidence="1" type="ORF">NCTC12123_01014</name>
</gene>
<dbReference type="AlphaFoldDB" id="A0A376F3K6"/>
<dbReference type="EMBL" id="UFYI01000007">
    <property type="protein sequence ID" value="STD18884.1"/>
    <property type="molecule type" value="Genomic_DNA"/>
</dbReference>
<dbReference type="Proteomes" id="UP000255163">
    <property type="component" value="Unassembled WGS sequence"/>
</dbReference>
<sequence>MRYSANDAENLILLAFSCFESFSHCVVREVCIFLFVNSCDCIFLISFVFSTNRQADCTVLTVNTGELSFNVVAYVQNQSGIFNAVT</sequence>
<accession>A0A376F3K6</accession>